<sequence length="151" mass="16891">MTTEKKIALAVLCIGILFPLAYEHFYGSYLRYTFGKADFISGGTLFYWITLFLPTVLYSRLRPAAFIGAQLATMSLFLLVDLGMSGDPKSDTIFWTLYFAWSVFAGLLSLYPARKKPKLFTRSWLSALIASAGYTYLSVVLAILILKLTAL</sequence>
<evidence type="ECO:0000256" key="1">
    <source>
        <dbReference type="SAM" id="Phobius"/>
    </source>
</evidence>
<dbReference type="AlphaFoldDB" id="E6KWK6"/>
<accession>E6KWK6</accession>
<keyword evidence="3" id="KW-1185">Reference proteome</keyword>
<evidence type="ECO:0000313" key="2">
    <source>
        <dbReference type="EMBL" id="EFU67887.1"/>
    </source>
</evidence>
<dbReference type="RefSeq" id="WP_006717461.1">
    <property type="nucleotide sequence ID" value="NZ_GL622200.1"/>
</dbReference>
<gene>
    <name evidence="2" type="ORF">HMPREF9064_0550</name>
</gene>
<name>E6KWK6_9PAST</name>
<keyword evidence="1" id="KW-1133">Transmembrane helix</keyword>
<reference evidence="2 3" key="1">
    <citation type="submission" date="2010-12" db="EMBL/GenBank/DDBJ databases">
        <authorList>
            <person name="Muzny D."/>
            <person name="Qin X."/>
            <person name="Deng J."/>
            <person name="Jiang H."/>
            <person name="Liu Y."/>
            <person name="Qu J."/>
            <person name="Song X.-Z."/>
            <person name="Zhang L."/>
            <person name="Thornton R."/>
            <person name="Coyle M."/>
            <person name="Francisco L."/>
            <person name="Jackson L."/>
            <person name="Javaid M."/>
            <person name="Korchina V."/>
            <person name="Kovar C."/>
            <person name="Mata R."/>
            <person name="Mathew T."/>
            <person name="Ngo R."/>
            <person name="Nguyen L."/>
            <person name="Nguyen N."/>
            <person name="Okwuonu G."/>
            <person name="Ongeri F."/>
            <person name="Pham C."/>
            <person name="Simmons D."/>
            <person name="Wilczek-Boney K."/>
            <person name="Hale W."/>
            <person name="Jakkamsetti A."/>
            <person name="Pham P."/>
            <person name="Ruth R."/>
            <person name="San Lucas F."/>
            <person name="Warren J."/>
            <person name="Zhang J."/>
            <person name="Zhao Z."/>
            <person name="Zhou C."/>
            <person name="Zhu D."/>
            <person name="Lee S."/>
            <person name="Bess C."/>
            <person name="Blankenburg K."/>
            <person name="Forbes L."/>
            <person name="Fu Q."/>
            <person name="Gubbala S."/>
            <person name="Hirani K."/>
            <person name="Jayaseelan J.C."/>
            <person name="Lara F."/>
            <person name="Munidasa M."/>
            <person name="Palculict T."/>
            <person name="Patil S."/>
            <person name="Pu L.-L."/>
            <person name="Saada N."/>
            <person name="Tang L."/>
            <person name="Weissenberger G."/>
            <person name="Zhu Y."/>
            <person name="Hemphill L."/>
            <person name="Shang Y."/>
            <person name="Youmans B."/>
            <person name="Ayvaz T."/>
            <person name="Ross M."/>
            <person name="Santibanez J."/>
            <person name="Aqrawi P."/>
            <person name="Gross S."/>
            <person name="Joshi V."/>
            <person name="Fowler G."/>
            <person name="Nazareth L."/>
            <person name="Reid J."/>
            <person name="Worley K."/>
            <person name="Petrosino J."/>
            <person name="Highlander S."/>
            <person name="Gibbs R."/>
        </authorList>
    </citation>
    <scope>NUCLEOTIDE SEQUENCE [LARGE SCALE GENOMIC DNA]</scope>
    <source>
        <strain evidence="2 3">ATCC 33393</strain>
    </source>
</reference>
<feature type="transmembrane region" description="Helical" evidence="1">
    <location>
        <begin position="65"/>
        <end position="86"/>
    </location>
</feature>
<organism evidence="2 3">
    <name type="scientific">Aggregatibacter segnis ATCC 33393</name>
    <dbReference type="NCBI Taxonomy" id="888057"/>
    <lineage>
        <taxon>Bacteria</taxon>
        <taxon>Pseudomonadati</taxon>
        <taxon>Pseudomonadota</taxon>
        <taxon>Gammaproteobacteria</taxon>
        <taxon>Pasteurellales</taxon>
        <taxon>Pasteurellaceae</taxon>
        <taxon>Aggregatibacter</taxon>
    </lineage>
</organism>
<dbReference type="Proteomes" id="UP000032871">
    <property type="component" value="Unassembled WGS sequence"/>
</dbReference>
<feature type="transmembrane region" description="Helical" evidence="1">
    <location>
        <begin position="123"/>
        <end position="146"/>
    </location>
</feature>
<dbReference type="EMBL" id="AEPS01000003">
    <property type="protein sequence ID" value="EFU67887.1"/>
    <property type="molecule type" value="Genomic_DNA"/>
</dbReference>
<protein>
    <submittedName>
        <fullName evidence="2">Uncharacterized protein</fullName>
    </submittedName>
</protein>
<evidence type="ECO:0000313" key="3">
    <source>
        <dbReference type="Proteomes" id="UP000032871"/>
    </source>
</evidence>
<dbReference type="GeneID" id="60799950"/>
<feature type="transmembrane region" description="Helical" evidence="1">
    <location>
        <begin position="92"/>
        <end position="111"/>
    </location>
</feature>
<keyword evidence="1" id="KW-0472">Membrane</keyword>
<feature type="transmembrane region" description="Helical" evidence="1">
    <location>
        <begin position="39"/>
        <end position="58"/>
    </location>
</feature>
<comment type="caution">
    <text evidence="2">The sequence shown here is derived from an EMBL/GenBank/DDBJ whole genome shotgun (WGS) entry which is preliminary data.</text>
</comment>
<dbReference type="HOGENOM" id="CLU_1727482_0_0_6"/>
<keyword evidence="1" id="KW-0812">Transmembrane</keyword>
<proteinExistence type="predicted"/>